<gene>
    <name evidence="3" type="ORF">PPAR1163_LOCUS5877</name>
</gene>
<protein>
    <recommendedName>
        <fullName evidence="2">C2H2-type domain-containing protein</fullName>
    </recommendedName>
</protein>
<feature type="region of interest" description="Disordered" evidence="1">
    <location>
        <begin position="140"/>
        <end position="205"/>
    </location>
</feature>
<dbReference type="PANTHER" id="PTHR13182:SF8">
    <property type="entry name" value="CYTOPLASMIC 60S SUBUNIT BIOGENESIS FACTOR ZNF622"/>
    <property type="match status" value="1"/>
</dbReference>
<dbReference type="InterPro" id="IPR036236">
    <property type="entry name" value="Znf_C2H2_sf"/>
</dbReference>
<sequence>MPLKCTACALAFAEGEDHREHYRSEWHKYNLKRKTASLGPVPKAAFDRKRAEFLRRAGQTHAANVPTSKKRKAQIKAKRAAARGAGSAASAASAGGSALTLGGSDYDIERVDIVNRLPNNVRLLGKGTEVVGRTEEEEAALYDDLEEPEEEVAPEPAPRPSRAWEPRRAGEGIAVAEDGDGSEDGAAAVDDAEHDDVEGEGEENTGEAEAAAVVLDAEVCMFCDARHDDAEACLEHMRVAHGFFVPEPAYCVDRDGLLRYLHEKVKLGHMCLNCNGYGRRERGANGEARVFPTARAAQAHMRDKGHCMLAYEEGVDMHEYEPYYDFTKSYVTAPAAIYANALEGGGDADGEEELDLRQFQLYENEYGELVLPSGRTVGHRDFKRYYDQRGRADREAAKGEAVLAVERDREEAVGMQLAAMGHSAGAIQRGGLQPWQMRTASGYGSGGNARLGGALAVRAANDAAREIRWQKRWANRQQLLQGIKNNQTSRMHLRMFTTVRSFST</sequence>
<dbReference type="SUPFAM" id="SSF57667">
    <property type="entry name" value="beta-beta-alpha zinc fingers"/>
    <property type="match status" value="1"/>
</dbReference>
<dbReference type="Pfam" id="PF12756">
    <property type="entry name" value="zf-C2H2_2"/>
    <property type="match status" value="1"/>
</dbReference>
<feature type="compositionally biased region" description="Acidic residues" evidence="1">
    <location>
        <begin position="140"/>
        <end position="153"/>
    </location>
</feature>
<accession>A0A7S1TUF5</accession>
<reference evidence="3" key="1">
    <citation type="submission" date="2021-01" db="EMBL/GenBank/DDBJ databases">
        <authorList>
            <person name="Corre E."/>
            <person name="Pelletier E."/>
            <person name="Niang G."/>
            <person name="Scheremetjew M."/>
            <person name="Finn R."/>
            <person name="Kale V."/>
            <person name="Holt S."/>
            <person name="Cochrane G."/>
            <person name="Meng A."/>
            <person name="Brown T."/>
            <person name="Cohen L."/>
        </authorList>
    </citation>
    <scope>NUCLEOTIDE SEQUENCE</scope>
    <source>
        <strain evidence="3">CCMP2877</strain>
    </source>
</reference>
<name>A0A7S1TUF5_9STRA</name>
<dbReference type="AlphaFoldDB" id="A0A7S1TUF5"/>
<dbReference type="GO" id="GO:0042273">
    <property type="term" value="P:ribosomal large subunit biogenesis"/>
    <property type="evidence" value="ECO:0007669"/>
    <property type="project" value="TreeGrafter"/>
</dbReference>
<feature type="domain" description="C2H2-type" evidence="2">
    <location>
        <begin position="5"/>
        <end position="27"/>
    </location>
</feature>
<proteinExistence type="predicted"/>
<evidence type="ECO:0000313" key="3">
    <source>
        <dbReference type="EMBL" id="CAD9247519.1"/>
    </source>
</evidence>
<evidence type="ECO:0000256" key="1">
    <source>
        <dbReference type="SAM" id="MobiDB-lite"/>
    </source>
</evidence>
<dbReference type="InterPro" id="IPR041661">
    <property type="entry name" value="ZN622/Rei1/Reh1_Znf-C2H2"/>
</dbReference>
<dbReference type="InterPro" id="IPR040025">
    <property type="entry name" value="Znf622/Rei1/Reh1"/>
</dbReference>
<dbReference type="PROSITE" id="PS00028">
    <property type="entry name" value="ZINC_FINGER_C2H2_1"/>
    <property type="match status" value="1"/>
</dbReference>
<feature type="compositionally biased region" description="Acidic residues" evidence="1">
    <location>
        <begin position="190"/>
        <end position="205"/>
    </location>
</feature>
<dbReference type="PANTHER" id="PTHR13182">
    <property type="entry name" value="ZINC FINGER PROTEIN 622"/>
    <property type="match status" value="1"/>
</dbReference>
<organism evidence="3">
    <name type="scientific">Phaeomonas parva</name>
    <dbReference type="NCBI Taxonomy" id="124430"/>
    <lineage>
        <taxon>Eukaryota</taxon>
        <taxon>Sar</taxon>
        <taxon>Stramenopiles</taxon>
        <taxon>Ochrophyta</taxon>
        <taxon>Pinguiophyceae</taxon>
        <taxon>Pinguiochrysidales</taxon>
        <taxon>Pinguiochrysidaceae</taxon>
        <taxon>Phaeomonas</taxon>
    </lineage>
</organism>
<dbReference type="InterPro" id="IPR013087">
    <property type="entry name" value="Znf_C2H2_type"/>
</dbReference>
<dbReference type="GO" id="GO:0030687">
    <property type="term" value="C:preribosome, large subunit precursor"/>
    <property type="evidence" value="ECO:0007669"/>
    <property type="project" value="TreeGrafter"/>
</dbReference>
<evidence type="ECO:0000259" key="2">
    <source>
        <dbReference type="PROSITE" id="PS00028"/>
    </source>
</evidence>
<dbReference type="EMBL" id="HBGJ01009332">
    <property type="protein sequence ID" value="CAD9247519.1"/>
    <property type="molecule type" value="Transcribed_RNA"/>
</dbReference>